<dbReference type="Proteomes" id="UP001176941">
    <property type="component" value="Chromosome 10"/>
</dbReference>
<evidence type="ECO:0000256" key="3">
    <source>
        <dbReference type="ARBA" id="ARBA00047800"/>
    </source>
</evidence>
<dbReference type="PANTHER" id="PTHR23420:SF0">
    <property type="entry name" value="ADENOSYLHOMOCYSTEINASE"/>
    <property type="match status" value="1"/>
</dbReference>
<dbReference type="InterPro" id="IPR042172">
    <property type="entry name" value="Adenosylhomocyst_ase-like_sf"/>
</dbReference>
<dbReference type="InterPro" id="IPR000043">
    <property type="entry name" value="Adenosylhomocysteinase-like"/>
</dbReference>
<evidence type="ECO:0000256" key="2">
    <source>
        <dbReference type="ARBA" id="ARBA00045926"/>
    </source>
</evidence>
<comment type="catalytic activity">
    <reaction evidence="3">
        <text>S-adenosyl-L-homocysteine + H2O = L-homocysteine + adenosine</text>
        <dbReference type="Rhea" id="RHEA:21708"/>
        <dbReference type="ChEBI" id="CHEBI:15377"/>
        <dbReference type="ChEBI" id="CHEBI:16335"/>
        <dbReference type="ChEBI" id="CHEBI:57856"/>
        <dbReference type="ChEBI" id="CHEBI:58199"/>
        <dbReference type="EC" id="3.13.2.1"/>
    </reaction>
    <physiologicalReaction direction="left-to-right" evidence="3">
        <dbReference type="Rhea" id="RHEA:21709"/>
    </physiologicalReaction>
</comment>
<accession>A0ABN8XUG0</accession>
<comment type="subunit">
    <text evidence="1">Homotetramer. Interaction with AHCYL1.</text>
</comment>
<protein>
    <submittedName>
        <fullName evidence="4">Uncharacterized protein</fullName>
    </submittedName>
</protein>
<dbReference type="PANTHER" id="PTHR23420">
    <property type="entry name" value="ADENOSYLHOMOCYSTEINASE"/>
    <property type="match status" value="1"/>
</dbReference>
<sequence>MASAPEPCKCVRFAHCPHMTMETAVFIETLLTLCVEVRWSPYNYILHPGSCSSWKAETDKEYLRCIEQTLFFKDRRLSMILDGGGTSPTSFTPSTCSSCPSHFQRDHNGVHNLYKVIAQSPEGACHQW</sequence>
<evidence type="ECO:0000313" key="5">
    <source>
        <dbReference type="Proteomes" id="UP001176941"/>
    </source>
</evidence>
<dbReference type="Gene3D" id="3.40.50.1480">
    <property type="entry name" value="Adenosylhomocysteinase-like"/>
    <property type="match status" value="1"/>
</dbReference>
<dbReference type="SUPFAM" id="SSF52283">
    <property type="entry name" value="Formate/glycerate dehydrogenase catalytic domain-like"/>
    <property type="match status" value="1"/>
</dbReference>
<dbReference type="Pfam" id="PF05221">
    <property type="entry name" value="AdoHcyase"/>
    <property type="match status" value="1"/>
</dbReference>
<keyword evidence="5" id="KW-1185">Reference proteome</keyword>
<gene>
    <name evidence="4" type="ORF">MRATA1EN1_LOCUS1718</name>
</gene>
<comment type="function">
    <text evidence="2">Catalyzes the hydrolysis of S-adenosyl-L-homocysteine to form adenosine and homocysteine. Binds copper ions.</text>
</comment>
<proteinExistence type="predicted"/>
<reference evidence="4" key="1">
    <citation type="submission" date="2023-04" db="EMBL/GenBank/DDBJ databases">
        <authorList>
            <consortium name="ELIXIR-Norway"/>
        </authorList>
    </citation>
    <scope>NUCLEOTIDE SEQUENCE [LARGE SCALE GENOMIC DNA]</scope>
</reference>
<name>A0ABN8XUG0_RANTA</name>
<dbReference type="EMBL" id="OX459946">
    <property type="protein sequence ID" value="CAI9152756.1"/>
    <property type="molecule type" value="Genomic_DNA"/>
</dbReference>
<evidence type="ECO:0000313" key="4">
    <source>
        <dbReference type="EMBL" id="CAI9152756.1"/>
    </source>
</evidence>
<organism evidence="4 5">
    <name type="scientific">Rangifer tarandus platyrhynchus</name>
    <name type="common">Svalbard reindeer</name>
    <dbReference type="NCBI Taxonomy" id="3082113"/>
    <lineage>
        <taxon>Eukaryota</taxon>
        <taxon>Metazoa</taxon>
        <taxon>Chordata</taxon>
        <taxon>Craniata</taxon>
        <taxon>Vertebrata</taxon>
        <taxon>Euteleostomi</taxon>
        <taxon>Mammalia</taxon>
        <taxon>Eutheria</taxon>
        <taxon>Laurasiatheria</taxon>
        <taxon>Artiodactyla</taxon>
        <taxon>Ruminantia</taxon>
        <taxon>Pecora</taxon>
        <taxon>Cervidae</taxon>
        <taxon>Odocoileinae</taxon>
        <taxon>Rangifer</taxon>
    </lineage>
</organism>
<evidence type="ECO:0000256" key="1">
    <source>
        <dbReference type="ARBA" id="ARBA00038791"/>
    </source>
</evidence>